<reference evidence="3" key="1">
    <citation type="submission" date="2016-11" db="UniProtKB">
        <authorList>
            <consortium name="WormBaseParasite"/>
        </authorList>
    </citation>
    <scope>IDENTIFICATION</scope>
</reference>
<evidence type="ECO:0000259" key="1">
    <source>
        <dbReference type="SMART" id="SM01360"/>
    </source>
</evidence>
<dbReference type="Pfam" id="PF00207">
    <property type="entry name" value="A2M"/>
    <property type="match status" value="1"/>
</dbReference>
<dbReference type="SMART" id="SM01360">
    <property type="entry name" value="A2M"/>
    <property type="match status" value="1"/>
</dbReference>
<sequence length="796" mass="90310">MRNEFDLQQLNLEEENAEFAAYCRKEQKLYIIIMIISNPGDAYSSGKGQTVLTSPDSIANWSLASSFWGPGHHSVCRPAPSTVISKKDFYMTVELPKHIYMNETITAEIIVTTEVPLSEYLDLSVCISGLAYQACIDQGPRGELGQEIYNQVRLTKSTSSGVRKTPIFFTRPGKVDLVFTLRRQYNITFHHCKEGKIEDMVKVTVNVEKRADTELSYKGIIISPDKPLKEETKTRSTERIDYDQIRNGKQVTTNIHINLMESEAQALALEISKFLPTAPFNVPKAFRDEKRKLGVLPTKKLFLSDILREFSVKLYKLKAIELNPKKSLTEIEESMDLKGEIVQLVSAMSTFTNCTSDGSHCGYGEYGTPQRDNDISIPLTAVSSMLLCQWGADSSMTRGPVQLLFRSVRGVIDEDREVDDILQDLPRATDRIALLQALLYQVGVDCKGVFDEAHDNPRRNKELIINQKELTRRLFFIDNLGRLDPRVIASLGSMSLLVIHDQARLMLNRSIRRNQIPFWEFNETCQAGPCEENLPNDVKQFIRFQDEKRNAVLLNSLGLLAYAEKGIINKSGGNTNLDHLADWIFEQKRDDEAYFGVLDTFFASRALYVYRKNHNSSAFSGDTKLNIRYMHDDKLVDDEVILDDNALLVPLPANVSALNIVSSGDGKVKLGVQLVTSKRQRSKRNTPDDFFPVKITCNQQTIGDSNLIQEVCIQVKSRFLKTLQIDHALYTGFKSSPAQFQLKTKSGARIIGEVEFSDYGAHAIFTNVSWDFLGTKIIYERYYWFRHEWGGFIELP</sequence>
<evidence type="ECO:0000313" key="3">
    <source>
        <dbReference type="WBParaSite" id="L893_g10100.t1"/>
    </source>
</evidence>
<dbReference type="AlphaFoldDB" id="A0A1I7XVS2"/>
<keyword evidence="2" id="KW-1185">Reference proteome</keyword>
<name>A0A1I7XVS2_9BILA</name>
<dbReference type="InterPro" id="IPR001599">
    <property type="entry name" value="Macroglobln_a2"/>
</dbReference>
<dbReference type="WBParaSite" id="L893_g10100.t1">
    <property type="protein sequence ID" value="L893_g10100.t1"/>
    <property type="gene ID" value="L893_g10100"/>
</dbReference>
<dbReference type="InterPro" id="IPR036595">
    <property type="entry name" value="A-macroglobulin_rcpt-bd_sf"/>
</dbReference>
<evidence type="ECO:0000313" key="2">
    <source>
        <dbReference type="Proteomes" id="UP000095287"/>
    </source>
</evidence>
<accession>A0A1I7XVS2</accession>
<organism evidence="2 3">
    <name type="scientific">Steinernema glaseri</name>
    <dbReference type="NCBI Taxonomy" id="37863"/>
    <lineage>
        <taxon>Eukaryota</taxon>
        <taxon>Metazoa</taxon>
        <taxon>Ecdysozoa</taxon>
        <taxon>Nematoda</taxon>
        <taxon>Chromadorea</taxon>
        <taxon>Rhabditida</taxon>
        <taxon>Tylenchina</taxon>
        <taxon>Panagrolaimomorpha</taxon>
        <taxon>Strongyloidoidea</taxon>
        <taxon>Steinernematidae</taxon>
        <taxon>Steinernema</taxon>
    </lineage>
</organism>
<dbReference type="Gene3D" id="2.60.40.690">
    <property type="entry name" value="Alpha-macroglobulin, receptor-binding domain"/>
    <property type="match status" value="1"/>
</dbReference>
<dbReference type="GO" id="GO:0004866">
    <property type="term" value="F:endopeptidase inhibitor activity"/>
    <property type="evidence" value="ECO:0007669"/>
    <property type="project" value="InterPro"/>
</dbReference>
<dbReference type="Gene3D" id="1.50.10.20">
    <property type="match status" value="1"/>
</dbReference>
<feature type="domain" description="Alpha-2-macroglobulin" evidence="1">
    <location>
        <begin position="34"/>
        <end position="125"/>
    </location>
</feature>
<protein>
    <submittedName>
        <fullName evidence="3">A2M domain-containing protein</fullName>
    </submittedName>
</protein>
<dbReference type="Gene3D" id="2.60.120.1540">
    <property type="match status" value="1"/>
</dbReference>
<proteinExistence type="predicted"/>
<dbReference type="GO" id="GO:0005576">
    <property type="term" value="C:extracellular region"/>
    <property type="evidence" value="ECO:0007669"/>
    <property type="project" value="InterPro"/>
</dbReference>
<dbReference type="Proteomes" id="UP000095287">
    <property type="component" value="Unplaced"/>
</dbReference>